<proteinExistence type="predicted"/>
<dbReference type="Proteomes" id="UP000030765">
    <property type="component" value="Unassembled WGS sequence"/>
</dbReference>
<protein>
    <submittedName>
        <fullName evidence="1 2">Uncharacterized protein</fullName>
    </submittedName>
</protein>
<organism evidence="1">
    <name type="scientific">Anopheles sinensis</name>
    <name type="common">Mosquito</name>
    <dbReference type="NCBI Taxonomy" id="74873"/>
    <lineage>
        <taxon>Eukaryota</taxon>
        <taxon>Metazoa</taxon>
        <taxon>Ecdysozoa</taxon>
        <taxon>Arthropoda</taxon>
        <taxon>Hexapoda</taxon>
        <taxon>Insecta</taxon>
        <taxon>Pterygota</taxon>
        <taxon>Neoptera</taxon>
        <taxon>Endopterygota</taxon>
        <taxon>Diptera</taxon>
        <taxon>Nematocera</taxon>
        <taxon>Culicoidea</taxon>
        <taxon>Culicidae</taxon>
        <taxon>Anophelinae</taxon>
        <taxon>Anopheles</taxon>
    </lineage>
</organism>
<keyword evidence="3" id="KW-1185">Reference proteome</keyword>
<dbReference type="VEuPathDB" id="VectorBase:ASIC013646"/>
<sequence>MENGPPGFVCDTTVSWRGRYGAQMMIMLMMLKWTRRSDLRRAPVVLTLVDSVLAAGVLVSL</sequence>
<accession>A0A084W654</accession>
<evidence type="ECO:0000313" key="3">
    <source>
        <dbReference type="Proteomes" id="UP000030765"/>
    </source>
</evidence>
<reference evidence="1 3" key="1">
    <citation type="journal article" date="2014" name="BMC Genomics">
        <title>Genome sequence of Anopheles sinensis provides insight into genetics basis of mosquito competence for malaria parasites.</title>
        <authorList>
            <person name="Zhou D."/>
            <person name="Zhang D."/>
            <person name="Ding G."/>
            <person name="Shi L."/>
            <person name="Hou Q."/>
            <person name="Ye Y."/>
            <person name="Xu Y."/>
            <person name="Zhou H."/>
            <person name="Xiong C."/>
            <person name="Li S."/>
            <person name="Yu J."/>
            <person name="Hong S."/>
            <person name="Yu X."/>
            <person name="Zou P."/>
            <person name="Chen C."/>
            <person name="Chang X."/>
            <person name="Wang W."/>
            <person name="Lv Y."/>
            <person name="Sun Y."/>
            <person name="Ma L."/>
            <person name="Shen B."/>
            <person name="Zhu C."/>
        </authorList>
    </citation>
    <scope>NUCLEOTIDE SEQUENCE [LARGE SCALE GENOMIC DNA]</scope>
</reference>
<dbReference type="EMBL" id="KE525306">
    <property type="protein sequence ID" value="KFB45698.1"/>
    <property type="molecule type" value="Genomic_DNA"/>
</dbReference>
<gene>
    <name evidence="1" type="ORF">ZHAS_00013646</name>
</gene>
<dbReference type="EMBL" id="ATLV01020735">
    <property type="status" value="NOT_ANNOTATED_CDS"/>
    <property type="molecule type" value="Genomic_DNA"/>
</dbReference>
<dbReference type="EnsemblMetazoa" id="ASIC013646-RA">
    <property type="protein sequence ID" value="ASIC013646-PA"/>
    <property type="gene ID" value="ASIC013646"/>
</dbReference>
<name>A0A084W654_ANOSI</name>
<dbReference type="AlphaFoldDB" id="A0A084W654"/>
<evidence type="ECO:0000313" key="2">
    <source>
        <dbReference type="EnsemblMetazoa" id="ASIC013646-PA"/>
    </source>
</evidence>
<evidence type="ECO:0000313" key="1">
    <source>
        <dbReference type="EMBL" id="KFB45698.1"/>
    </source>
</evidence>
<reference evidence="2" key="2">
    <citation type="submission" date="2020-05" db="UniProtKB">
        <authorList>
            <consortium name="EnsemblMetazoa"/>
        </authorList>
    </citation>
    <scope>IDENTIFICATION</scope>
</reference>